<keyword evidence="10" id="KW-0472">Membrane</keyword>
<dbReference type="InterPro" id="IPR050747">
    <property type="entry name" value="Mitochondrial_chaperone_BCS1"/>
</dbReference>
<dbReference type="Pfam" id="PF00004">
    <property type="entry name" value="AAA"/>
    <property type="match status" value="1"/>
</dbReference>
<feature type="region of interest" description="Disordered" evidence="13">
    <location>
        <begin position="482"/>
        <end position="505"/>
    </location>
</feature>
<dbReference type="PROSITE" id="PS00674">
    <property type="entry name" value="AAA"/>
    <property type="match status" value="1"/>
</dbReference>
<keyword evidence="3" id="KW-0812">Transmembrane</keyword>
<evidence type="ECO:0000259" key="14">
    <source>
        <dbReference type="SMART" id="SM00382"/>
    </source>
</evidence>
<keyword evidence="4 12" id="KW-0547">Nucleotide-binding</keyword>
<evidence type="ECO:0000256" key="10">
    <source>
        <dbReference type="ARBA" id="ARBA00023136"/>
    </source>
</evidence>
<organism evidence="16 17">
    <name type="scientific">Pseudopithomyces chartarum</name>
    <dbReference type="NCBI Taxonomy" id="1892770"/>
    <lineage>
        <taxon>Eukaryota</taxon>
        <taxon>Fungi</taxon>
        <taxon>Dikarya</taxon>
        <taxon>Ascomycota</taxon>
        <taxon>Pezizomycotina</taxon>
        <taxon>Dothideomycetes</taxon>
        <taxon>Pleosporomycetidae</taxon>
        <taxon>Pleosporales</taxon>
        <taxon>Massarineae</taxon>
        <taxon>Didymosphaeriaceae</taxon>
        <taxon>Pseudopithomyces</taxon>
    </lineage>
</organism>
<dbReference type="Pfam" id="PF08740">
    <property type="entry name" value="BCS1_N"/>
    <property type="match status" value="1"/>
</dbReference>
<dbReference type="InterPro" id="IPR003960">
    <property type="entry name" value="ATPase_AAA_CS"/>
</dbReference>
<keyword evidence="9" id="KW-0496">Mitochondrion</keyword>
<dbReference type="InterPro" id="IPR014851">
    <property type="entry name" value="BCS1_N"/>
</dbReference>
<evidence type="ECO:0000313" key="17">
    <source>
        <dbReference type="Proteomes" id="UP001280581"/>
    </source>
</evidence>
<evidence type="ECO:0000256" key="7">
    <source>
        <dbReference type="ARBA" id="ARBA00022840"/>
    </source>
</evidence>
<evidence type="ECO:0000256" key="1">
    <source>
        <dbReference type="ARBA" id="ARBA00004434"/>
    </source>
</evidence>
<dbReference type="GO" id="GO:0005743">
    <property type="term" value="C:mitochondrial inner membrane"/>
    <property type="evidence" value="ECO:0007669"/>
    <property type="project" value="UniProtKB-SubCell"/>
</dbReference>
<dbReference type="InterPro" id="IPR003593">
    <property type="entry name" value="AAA+_ATPase"/>
</dbReference>
<evidence type="ECO:0000256" key="6">
    <source>
        <dbReference type="ARBA" id="ARBA00022801"/>
    </source>
</evidence>
<dbReference type="AlphaFoldDB" id="A0AAN6LU32"/>
<evidence type="ECO:0000313" key="16">
    <source>
        <dbReference type="EMBL" id="KAK3207301.1"/>
    </source>
</evidence>
<reference evidence="16 17" key="1">
    <citation type="submission" date="2021-02" db="EMBL/GenBank/DDBJ databases">
        <title>Genome assembly of Pseudopithomyces chartarum.</title>
        <authorList>
            <person name="Jauregui R."/>
            <person name="Singh J."/>
            <person name="Voisey C."/>
        </authorList>
    </citation>
    <scope>NUCLEOTIDE SEQUENCE [LARGE SCALE GENOMIC DNA]</scope>
    <source>
        <strain evidence="16 17">AGR01</strain>
    </source>
</reference>
<dbReference type="SMART" id="SM00382">
    <property type="entry name" value="AAA"/>
    <property type="match status" value="1"/>
</dbReference>
<dbReference type="GO" id="GO:0005524">
    <property type="term" value="F:ATP binding"/>
    <property type="evidence" value="ECO:0007669"/>
    <property type="project" value="UniProtKB-KW"/>
</dbReference>
<comment type="similarity">
    <text evidence="2">Belongs to the AAA ATPase family. BCS1 subfamily.</text>
</comment>
<evidence type="ECO:0000256" key="3">
    <source>
        <dbReference type="ARBA" id="ARBA00022692"/>
    </source>
</evidence>
<dbReference type="Gene3D" id="3.40.50.300">
    <property type="entry name" value="P-loop containing nucleotide triphosphate hydrolases"/>
    <property type="match status" value="1"/>
</dbReference>
<dbReference type="PANTHER" id="PTHR23070">
    <property type="entry name" value="BCS1 AAA-TYPE ATPASE"/>
    <property type="match status" value="1"/>
</dbReference>
<feature type="domain" description="BCS1 N-terminal" evidence="15">
    <location>
        <begin position="53"/>
        <end position="221"/>
    </location>
</feature>
<evidence type="ECO:0000256" key="9">
    <source>
        <dbReference type="ARBA" id="ARBA00023128"/>
    </source>
</evidence>
<dbReference type="InterPro" id="IPR003959">
    <property type="entry name" value="ATPase_AAA_core"/>
</dbReference>
<dbReference type="GO" id="GO:0016887">
    <property type="term" value="F:ATP hydrolysis activity"/>
    <property type="evidence" value="ECO:0007669"/>
    <property type="project" value="InterPro"/>
</dbReference>
<dbReference type="Pfam" id="PF25426">
    <property type="entry name" value="AAA_lid_BCS1"/>
    <property type="match status" value="1"/>
</dbReference>
<comment type="caution">
    <text evidence="16">The sequence shown here is derived from an EMBL/GenBank/DDBJ whole genome shotgun (WGS) entry which is preliminary data.</text>
</comment>
<sequence length="505" mass="57182">MASSSNFSASHIRSLLSEQTPFLNLFFPGLAPATSSLWALLTVVPNGYGGLLCVCGLLLLFGKYASQYAVSLLEAHFTTTIDVPHRDEAYNMLISWVCAQPFAQSARTSLVTVNLKPTTSEDGPIDKKPLHFSPCNGRLYFWHKGNLFRFTRNRSQEKYGYMREEVSLSYFGRNPDVLKELLGECRHHYMTLVENKTCVFDHEDNRWKPSRSKNKRDAATVVIKEKVKNMLIDDVDDFLNPRTRSWYYERSLPYQRGYLFYGLPGTGKSSFSLSIAGRFSLDLYVLSIPSLNDRSLKTLFDELPQRCVVLLEDVDAIGLDRSQGVITDTSLDARPQKSAGKVSLSTLLNVLDGMGSSEGRVLIMTTNHIEHLDPALIRPGRADMRVEFQLADKDMVYQLFLFIYGSDPSNLIEHDGSEDSADEDSKDNGTQIRELCQLAKELAAKIPEFEFSPAEIMSFLLANKHLPRRAVVDVDAWMEKSREERKKLSRTNSWALNDEDEAEDH</sequence>
<dbReference type="InterPro" id="IPR057495">
    <property type="entry name" value="AAA_lid_BCS1"/>
</dbReference>
<dbReference type="SMART" id="SM01024">
    <property type="entry name" value="BCS1_N"/>
    <property type="match status" value="1"/>
</dbReference>
<comment type="catalytic activity">
    <reaction evidence="11">
        <text>ATP + H2O = ADP + phosphate + H(+)</text>
        <dbReference type="Rhea" id="RHEA:13065"/>
        <dbReference type="ChEBI" id="CHEBI:15377"/>
        <dbReference type="ChEBI" id="CHEBI:15378"/>
        <dbReference type="ChEBI" id="CHEBI:30616"/>
        <dbReference type="ChEBI" id="CHEBI:43474"/>
        <dbReference type="ChEBI" id="CHEBI:456216"/>
    </reaction>
    <physiologicalReaction direction="left-to-right" evidence="11">
        <dbReference type="Rhea" id="RHEA:13066"/>
    </physiologicalReaction>
</comment>
<protein>
    <recommendedName>
        <fullName evidence="18">Mitochondrial chaperone BCS1</fullName>
    </recommendedName>
</protein>
<dbReference type="InterPro" id="IPR027417">
    <property type="entry name" value="P-loop_NTPase"/>
</dbReference>
<dbReference type="Proteomes" id="UP001280581">
    <property type="component" value="Unassembled WGS sequence"/>
</dbReference>
<dbReference type="EMBL" id="WVTA01000009">
    <property type="protein sequence ID" value="KAK3207301.1"/>
    <property type="molecule type" value="Genomic_DNA"/>
</dbReference>
<evidence type="ECO:0000256" key="12">
    <source>
        <dbReference type="RuleBase" id="RU003651"/>
    </source>
</evidence>
<keyword evidence="7 12" id="KW-0067">ATP-binding</keyword>
<proteinExistence type="inferred from homology"/>
<evidence type="ECO:0000256" key="5">
    <source>
        <dbReference type="ARBA" id="ARBA00022792"/>
    </source>
</evidence>
<keyword evidence="8" id="KW-1133">Transmembrane helix</keyword>
<keyword evidence="6" id="KW-0378">Hydrolase</keyword>
<evidence type="ECO:0000256" key="2">
    <source>
        <dbReference type="ARBA" id="ARBA00007448"/>
    </source>
</evidence>
<keyword evidence="5" id="KW-0999">Mitochondrion inner membrane</keyword>
<evidence type="ECO:0008006" key="18">
    <source>
        <dbReference type="Google" id="ProtNLM"/>
    </source>
</evidence>
<dbReference type="SUPFAM" id="SSF52540">
    <property type="entry name" value="P-loop containing nucleoside triphosphate hydrolases"/>
    <property type="match status" value="1"/>
</dbReference>
<evidence type="ECO:0000259" key="15">
    <source>
        <dbReference type="SMART" id="SM01024"/>
    </source>
</evidence>
<name>A0AAN6LU32_9PLEO</name>
<gene>
    <name evidence="16" type="ORF">GRF29_103g504986</name>
</gene>
<comment type="subcellular location">
    <subcellularLocation>
        <location evidence="1">Mitochondrion inner membrane</location>
        <topology evidence="1">Single-pass membrane protein</topology>
    </subcellularLocation>
</comment>
<evidence type="ECO:0000256" key="11">
    <source>
        <dbReference type="ARBA" id="ARBA00048778"/>
    </source>
</evidence>
<feature type="domain" description="AAA+ ATPase" evidence="14">
    <location>
        <begin position="254"/>
        <end position="392"/>
    </location>
</feature>
<evidence type="ECO:0000256" key="4">
    <source>
        <dbReference type="ARBA" id="ARBA00022741"/>
    </source>
</evidence>
<accession>A0AAN6LU32</accession>
<evidence type="ECO:0000256" key="8">
    <source>
        <dbReference type="ARBA" id="ARBA00022989"/>
    </source>
</evidence>
<evidence type="ECO:0000256" key="13">
    <source>
        <dbReference type="SAM" id="MobiDB-lite"/>
    </source>
</evidence>
<keyword evidence="17" id="KW-1185">Reference proteome</keyword>